<dbReference type="GO" id="GO:0006355">
    <property type="term" value="P:regulation of DNA-templated transcription"/>
    <property type="evidence" value="ECO:0007669"/>
    <property type="project" value="InterPro"/>
</dbReference>
<organism evidence="3">
    <name type="scientific">Salmonella abony</name>
    <dbReference type="NCBI Taxonomy" id="29482"/>
    <lineage>
        <taxon>Bacteria</taxon>
        <taxon>Pseudomonadati</taxon>
        <taxon>Pseudomonadota</taxon>
        <taxon>Gammaproteobacteria</taxon>
        <taxon>Enterobacterales</taxon>
        <taxon>Enterobacteriaceae</taxon>
        <taxon>Salmonella</taxon>
    </lineage>
</organism>
<name>A0A5I1FQX6_SALAB</name>
<dbReference type="Gene3D" id="1.10.10.10">
    <property type="entry name" value="Winged helix-like DNA-binding domain superfamily/Winged helix DNA-binding domain"/>
    <property type="match status" value="1"/>
</dbReference>
<reference evidence="3" key="1">
    <citation type="submission" date="2018-07" db="EMBL/GenBank/DDBJ databases">
        <authorList>
            <person name="Ashton P.M."/>
            <person name="Dallman T."/>
            <person name="Nair S."/>
            <person name="De Pinna E."/>
            <person name="Peters T."/>
            <person name="Grant K."/>
        </authorList>
    </citation>
    <scope>NUCLEOTIDE SEQUENCE</scope>
    <source>
        <strain evidence="3">506860</strain>
    </source>
</reference>
<dbReference type="AlphaFoldDB" id="A0A5I1FQX6"/>
<dbReference type="GO" id="GO:0003677">
    <property type="term" value="F:DNA binding"/>
    <property type="evidence" value="ECO:0007669"/>
    <property type="project" value="UniProtKB-KW"/>
</dbReference>
<sequence>MKIIAHTQLKCANNQIENISLKNGVNIMNIHSDCQFFLHGVSEYPGLKINDYIKNDIGIFIIFSVMLPDVYTFVKGINYRKKNVVFCHNSVMSMLKGTTNSKVVFFDINLCKPYFLEKMLTDKHILSVLSNSQCEMFTYLTTTEKKIIKMVAAGMSPAEFCLSTRRKYKTCMLHKRNAMKKLDVHSFVKFYFKCKIINRIFFKENS</sequence>
<feature type="domain" description="HTH luxR-type" evidence="2">
    <location>
        <begin position="140"/>
        <end position="189"/>
    </location>
</feature>
<protein>
    <recommendedName>
        <fullName evidence="2">HTH luxR-type domain-containing protein</fullName>
    </recommendedName>
</protein>
<evidence type="ECO:0000256" key="1">
    <source>
        <dbReference type="ARBA" id="ARBA00023125"/>
    </source>
</evidence>
<dbReference type="Pfam" id="PF00196">
    <property type="entry name" value="GerE"/>
    <property type="match status" value="1"/>
</dbReference>
<dbReference type="InterPro" id="IPR016032">
    <property type="entry name" value="Sig_transdc_resp-reg_C-effctor"/>
</dbReference>
<dbReference type="EMBL" id="AAGWAL010000035">
    <property type="protein sequence ID" value="EBS6068185.1"/>
    <property type="molecule type" value="Genomic_DNA"/>
</dbReference>
<accession>A0A5I1FQX6</accession>
<evidence type="ECO:0000313" key="3">
    <source>
        <dbReference type="EMBL" id="EBS6068185.1"/>
    </source>
</evidence>
<dbReference type="InterPro" id="IPR000792">
    <property type="entry name" value="Tscrpt_reg_LuxR_C"/>
</dbReference>
<evidence type="ECO:0000259" key="2">
    <source>
        <dbReference type="Pfam" id="PF00196"/>
    </source>
</evidence>
<dbReference type="InterPro" id="IPR036388">
    <property type="entry name" value="WH-like_DNA-bd_sf"/>
</dbReference>
<gene>
    <name evidence="3" type="ORF">DVF10_19375</name>
</gene>
<keyword evidence="1" id="KW-0238">DNA-binding</keyword>
<comment type="caution">
    <text evidence="3">The sequence shown here is derived from an EMBL/GenBank/DDBJ whole genome shotgun (WGS) entry which is preliminary data.</text>
</comment>
<dbReference type="SUPFAM" id="SSF46894">
    <property type="entry name" value="C-terminal effector domain of the bipartite response regulators"/>
    <property type="match status" value="1"/>
</dbReference>
<proteinExistence type="predicted"/>